<dbReference type="PROSITE" id="PS50055">
    <property type="entry name" value="TYR_PHOSPHATASE_PTP"/>
    <property type="match status" value="1"/>
</dbReference>
<evidence type="ECO:0000313" key="4">
    <source>
        <dbReference type="Ensembl" id="ENSTNIP00000006608.1"/>
    </source>
</evidence>
<dbReference type="Gene3D" id="3.90.190.10">
    <property type="entry name" value="Protein tyrosine phosphatase superfamily"/>
    <property type="match status" value="1"/>
</dbReference>
<proteinExistence type="predicted"/>
<dbReference type="HOGENOM" id="CLU_2176898_0_0_1"/>
<dbReference type="GeneTree" id="ENSGT00940000155326"/>
<dbReference type="Ensembl" id="ENSTNIT00000006759.1">
    <property type="protein sequence ID" value="ENSTNIP00000006608.1"/>
    <property type="gene ID" value="ENSTNIG00000003999.1"/>
</dbReference>
<dbReference type="Pfam" id="PF00102">
    <property type="entry name" value="Y_phosphatase"/>
    <property type="match status" value="1"/>
</dbReference>
<keyword evidence="5" id="KW-1185">Reference proteome</keyword>
<dbReference type="PANTHER" id="PTHR19134">
    <property type="entry name" value="RECEPTOR-TYPE TYROSINE-PROTEIN PHOSPHATASE"/>
    <property type="match status" value="1"/>
</dbReference>
<dbReference type="InterPro" id="IPR050348">
    <property type="entry name" value="Protein-Tyr_Phosphatase"/>
</dbReference>
<organism evidence="4 5">
    <name type="scientific">Tetraodon nigroviridis</name>
    <name type="common">Spotted green pufferfish</name>
    <name type="synonym">Chelonodon nigroviridis</name>
    <dbReference type="NCBI Taxonomy" id="99883"/>
    <lineage>
        <taxon>Eukaryota</taxon>
        <taxon>Metazoa</taxon>
        <taxon>Chordata</taxon>
        <taxon>Craniata</taxon>
        <taxon>Vertebrata</taxon>
        <taxon>Euteleostomi</taxon>
        <taxon>Actinopterygii</taxon>
        <taxon>Neopterygii</taxon>
        <taxon>Teleostei</taxon>
        <taxon>Neoteleostei</taxon>
        <taxon>Acanthomorphata</taxon>
        <taxon>Eupercaria</taxon>
        <taxon>Tetraodontiformes</taxon>
        <taxon>Tetradontoidea</taxon>
        <taxon>Tetraodontidae</taxon>
        <taxon>Tetraodon</taxon>
    </lineage>
</organism>
<sequence length="110" mass="12806">GYHRPRHYIATQGPMQETVRDFWRMPLLSWVTNLVEVGRVKCVRYWPDETEVYGDIKVTLIETEPLAEYVIRTFTVQKVNTGRSSSHYLNQLCSAVFFGDPRGHLNITAF</sequence>
<evidence type="ECO:0000256" key="1">
    <source>
        <dbReference type="ARBA" id="ARBA00013064"/>
    </source>
</evidence>
<dbReference type="STRING" id="99883.ENSTNIP00000006608"/>
<dbReference type="GO" id="GO:0004725">
    <property type="term" value="F:protein tyrosine phosphatase activity"/>
    <property type="evidence" value="ECO:0007669"/>
    <property type="project" value="UniProtKB-EC"/>
</dbReference>
<feature type="domain" description="Tyrosine-protein phosphatase" evidence="3">
    <location>
        <begin position="1"/>
        <end position="88"/>
    </location>
</feature>
<dbReference type="InterPro" id="IPR029021">
    <property type="entry name" value="Prot-tyrosine_phosphatase-like"/>
</dbReference>
<evidence type="ECO:0000313" key="5">
    <source>
        <dbReference type="Proteomes" id="UP000007303"/>
    </source>
</evidence>
<dbReference type="OMA" id="EDEKMKC"/>
<reference evidence="4" key="2">
    <citation type="submission" date="2025-08" db="UniProtKB">
        <authorList>
            <consortium name="Ensembl"/>
        </authorList>
    </citation>
    <scope>IDENTIFICATION</scope>
</reference>
<dbReference type="InParanoid" id="H3CED4"/>
<accession>H3CED4</accession>
<dbReference type="PANTHER" id="PTHR19134:SF208">
    <property type="entry name" value="RECEPTOR-TYPE TYROSINE-PROTEIN PHOSPHATASE T"/>
    <property type="match status" value="1"/>
</dbReference>
<dbReference type="InterPro" id="IPR000242">
    <property type="entry name" value="PTP_cat"/>
</dbReference>
<dbReference type="Proteomes" id="UP000007303">
    <property type="component" value="Unassembled WGS sequence"/>
</dbReference>
<dbReference type="SUPFAM" id="SSF52799">
    <property type="entry name" value="(Phosphotyrosine protein) phosphatases II"/>
    <property type="match status" value="1"/>
</dbReference>
<evidence type="ECO:0000259" key="3">
    <source>
        <dbReference type="PROSITE" id="PS50055"/>
    </source>
</evidence>
<reference evidence="5" key="1">
    <citation type="journal article" date="2004" name="Nature">
        <title>Genome duplication in the teleost fish Tetraodon nigroviridis reveals the early vertebrate proto-karyotype.</title>
        <authorList>
            <person name="Jaillon O."/>
            <person name="Aury J.-M."/>
            <person name="Brunet F."/>
            <person name="Petit J.-L."/>
            <person name="Stange-Thomann N."/>
            <person name="Mauceli E."/>
            <person name="Bouneau L."/>
            <person name="Fischer C."/>
            <person name="Ozouf-Costaz C."/>
            <person name="Bernot A."/>
            <person name="Nicaud S."/>
            <person name="Jaffe D."/>
            <person name="Fisher S."/>
            <person name="Lutfalla G."/>
            <person name="Dossat C."/>
            <person name="Segurens B."/>
            <person name="Dasilva C."/>
            <person name="Salanoubat M."/>
            <person name="Levy M."/>
            <person name="Boudet N."/>
            <person name="Castellano S."/>
            <person name="Anthouard V."/>
            <person name="Jubin C."/>
            <person name="Castelli V."/>
            <person name="Katinka M."/>
            <person name="Vacherie B."/>
            <person name="Biemont C."/>
            <person name="Skalli Z."/>
            <person name="Cattolico L."/>
            <person name="Poulain J."/>
            <person name="De Berardinis V."/>
            <person name="Cruaud C."/>
            <person name="Duprat S."/>
            <person name="Brottier P."/>
            <person name="Coutanceau J.-P."/>
            <person name="Gouzy J."/>
            <person name="Parra G."/>
            <person name="Lardier G."/>
            <person name="Chapple C."/>
            <person name="McKernan K.J."/>
            <person name="McEwan P."/>
            <person name="Bosak S."/>
            <person name="Kellis M."/>
            <person name="Volff J.-N."/>
            <person name="Guigo R."/>
            <person name="Zody M.C."/>
            <person name="Mesirov J."/>
            <person name="Lindblad-Toh K."/>
            <person name="Birren B."/>
            <person name="Nusbaum C."/>
            <person name="Kahn D."/>
            <person name="Robinson-Rechavi M."/>
            <person name="Laudet V."/>
            <person name="Schachter V."/>
            <person name="Quetier F."/>
            <person name="Saurin W."/>
            <person name="Scarpelli C."/>
            <person name="Wincker P."/>
            <person name="Lander E.S."/>
            <person name="Weissenbach J."/>
            <person name="Roest Crollius H."/>
        </authorList>
    </citation>
    <scope>NUCLEOTIDE SEQUENCE [LARGE SCALE GENOMIC DNA]</scope>
</reference>
<keyword evidence="2" id="KW-0378">Hydrolase</keyword>
<evidence type="ECO:0000256" key="2">
    <source>
        <dbReference type="ARBA" id="ARBA00022912"/>
    </source>
</evidence>
<name>H3CED4_TETNG</name>
<protein>
    <recommendedName>
        <fullName evidence="1">protein-tyrosine-phosphatase</fullName>
        <ecNumber evidence="1">3.1.3.48</ecNumber>
    </recommendedName>
</protein>
<dbReference type="AlphaFoldDB" id="H3CED4"/>
<reference evidence="4" key="3">
    <citation type="submission" date="2025-09" db="UniProtKB">
        <authorList>
            <consortium name="Ensembl"/>
        </authorList>
    </citation>
    <scope>IDENTIFICATION</scope>
</reference>
<dbReference type="EC" id="3.1.3.48" evidence="1"/>
<keyword evidence="2" id="KW-0904">Protein phosphatase</keyword>